<feature type="transmembrane region" description="Helical" evidence="5">
    <location>
        <begin position="74"/>
        <end position="98"/>
    </location>
</feature>
<comment type="subcellular location">
    <subcellularLocation>
        <location evidence="1">Endomembrane system</location>
        <topology evidence="1">Multi-pass membrane protein</topology>
    </subcellularLocation>
</comment>
<accession>A0A554NCY2</accession>
<keyword evidence="2 5" id="KW-0812">Transmembrane</keyword>
<feature type="transmembrane region" description="Helical" evidence="5">
    <location>
        <begin position="104"/>
        <end position="122"/>
    </location>
</feature>
<feature type="transmembrane region" description="Helical" evidence="5">
    <location>
        <begin position="231"/>
        <end position="251"/>
    </location>
</feature>
<keyword evidence="8" id="KW-1185">Reference proteome</keyword>
<name>A0A554NCY2_9EURY</name>
<keyword evidence="4 5" id="KW-0472">Membrane</keyword>
<evidence type="ECO:0000256" key="5">
    <source>
        <dbReference type="SAM" id="Phobius"/>
    </source>
</evidence>
<dbReference type="InParanoid" id="A0A554NCY2"/>
<feature type="domain" description="HTTM-like" evidence="6">
    <location>
        <begin position="19"/>
        <end position="296"/>
    </location>
</feature>
<evidence type="ECO:0000256" key="4">
    <source>
        <dbReference type="ARBA" id="ARBA00023136"/>
    </source>
</evidence>
<proteinExistence type="predicted"/>
<evidence type="ECO:0000313" key="7">
    <source>
        <dbReference type="EMBL" id="TSD15233.1"/>
    </source>
</evidence>
<evidence type="ECO:0000313" key="8">
    <source>
        <dbReference type="Proteomes" id="UP000319894"/>
    </source>
</evidence>
<feature type="transmembrane region" description="Helical" evidence="5">
    <location>
        <begin position="134"/>
        <end position="153"/>
    </location>
</feature>
<dbReference type="PANTHER" id="PTHR39535">
    <property type="entry name" value="SPORULATION-DELAYING PROTEIN SDPB"/>
    <property type="match status" value="1"/>
</dbReference>
<keyword evidence="3 5" id="KW-1133">Transmembrane helix</keyword>
<dbReference type="PANTHER" id="PTHR39535:SF2">
    <property type="entry name" value="HTTM DOMAIN-CONTAINING PROTEIN"/>
    <property type="match status" value="1"/>
</dbReference>
<dbReference type="InterPro" id="IPR052964">
    <property type="entry name" value="Sporulation_signal_mat"/>
</dbReference>
<evidence type="ECO:0000259" key="6">
    <source>
        <dbReference type="SMART" id="SM00752"/>
    </source>
</evidence>
<sequence length="502" mass="53160">MSDRDPSRPARAPGALVGRVAVDRRALAALRVALGLLLVADLALRARALGAHYTDRGVLPRTALRETYGPLADLSLHALSGGFALQVALFGLAAVAALALAAGYRTRLAAVVSWLLLVSLHARNPLLLNAGDSLLRRLLFWGLFLPLGGVWSVDAVGRVGEDGADGSRGAGSVAGVATAALLVQVVILYVVNAVIKLRGGAWLDGTAVRYVFGIDHLTLWLGGVLAGQGPLLSALGHVWLGLLVLSPLLLVVRGWPRALLAAALGAGHLGMAPTLRLGPFAFVSMAALLPFLPSVVWDAAGRRVRAVVPAERRTRVGRAARGLAARLPRGPEPSLGDDLRTAARRVAAVVAAVLLVTVLAWNAVSVGAAPAPAEVRDVSREYRWDMFAPEPRRVDGWYVAPATLPSGERVDAWNGGAVSWAPPPDTAATFPTHRWLVYLLDLRRPGGAELRDEFGAYLCRRTAARHGTTPLNVSVTYVERPVRLDGPTETRRVGLGTYRCRA</sequence>
<dbReference type="InterPro" id="IPR011020">
    <property type="entry name" value="HTTM-like"/>
</dbReference>
<dbReference type="RefSeq" id="WP_144261073.1">
    <property type="nucleotide sequence ID" value="NZ_QMDX01000002.1"/>
</dbReference>
<evidence type="ECO:0000256" key="2">
    <source>
        <dbReference type="ARBA" id="ARBA00022692"/>
    </source>
</evidence>
<comment type="caution">
    <text evidence="7">The sequence shown here is derived from an EMBL/GenBank/DDBJ whole genome shotgun (WGS) entry which is preliminary data.</text>
</comment>
<feature type="transmembrane region" description="Helical" evidence="5">
    <location>
        <begin position="346"/>
        <end position="364"/>
    </location>
</feature>
<dbReference type="AlphaFoldDB" id="A0A554NCY2"/>
<feature type="transmembrane region" description="Helical" evidence="5">
    <location>
        <begin position="207"/>
        <end position="225"/>
    </location>
</feature>
<gene>
    <name evidence="7" type="ORF">DP107_05125</name>
</gene>
<dbReference type="Proteomes" id="UP000319894">
    <property type="component" value="Unassembled WGS sequence"/>
</dbReference>
<dbReference type="GO" id="GO:0012505">
    <property type="term" value="C:endomembrane system"/>
    <property type="evidence" value="ECO:0007669"/>
    <property type="project" value="UniProtKB-SubCell"/>
</dbReference>
<dbReference type="EMBL" id="QMDX01000002">
    <property type="protein sequence ID" value="TSD15233.1"/>
    <property type="molecule type" value="Genomic_DNA"/>
</dbReference>
<reference evidence="7 8" key="1">
    <citation type="submission" date="2018-06" db="EMBL/GenBank/DDBJ databases">
        <title>Natronomonas sp. F16-60 a new haloarchaeon isolated from a solar saltern of Isla Cristina, Huelva, Spain.</title>
        <authorList>
            <person name="Duran-Viseras A."/>
            <person name="Sanchez-Porro C."/>
            <person name="Ventosa A."/>
        </authorList>
    </citation>
    <scope>NUCLEOTIDE SEQUENCE [LARGE SCALE GENOMIC DNA]</scope>
    <source>
        <strain evidence="7 8">F16-60</strain>
    </source>
</reference>
<dbReference type="OrthoDB" id="327281at2157"/>
<protein>
    <submittedName>
        <fullName evidence="7">HTTM domain-containing protein</fullName>
    </submittedName>
</protein>
<dbReference type="SMART" id="SM00752">
    <property type="entry name" value="HTTM"/>
    <property type="match status" value="1"/>
</dbReference>
<feature type="transmembrane region" description="Helical" evidence="5">
    <location>
        <begin position="173"/>
        <end position="195"/>
    </location>
</feature>
<feature type="transmembrane region" description="Helical" evidence="5">
    <location>
        <begin position="281"/>
        <end position="300"/>
    </location>
</feature>
<evidence type="ECO:0000256" key="1">
    <source>
        <dbReference type="ARBA" id="ARBA00004127"/>
    </source>
</evidence>
<feature type="transmembrane region" description="Helical" evidence="5">
    <location>
        <begin position="26"/>
        <end position="44"/>
    </location>
</feature>
<organism evidence="7 8">
    <name type="scientific">Haloglomus irregulare</name>
    <dbReference type="NCBI Taxonomy" id="2234134"/>
    <lineage>
        <taxon>Archaea</taxon>
        <taxon>Methanobacteriati</taxon>
        <taxon>Methanobacteriota</taxon>
        <taxon>Stenosarchaea group</taxon>
        <taxon>Halobacteria</taxon>
        <taxon>Halobacteriales</taxon>
        <taxon>Natronomonadaceae</taxon>
        <taxon>Haloglomus</taxon>
    </lineage>
</organism>
<evidence type="ECO:0000256" key="3">
    <source>
        <dbReference type="ARBA" id="ARBA00022989"/>
    </source>
</evidence>